<organism evidence="1">
    <name type="scientific">Myoviridae sp. ctGBP5</name>
    <dbReference type="NCBI Taxonomy" id="2825071"/>
    <lineage>
        <taxon>Viruses</taxon>
        <taxon>Duplodnaviria</taxon>
        <taxon>Heunggongvirae</taxon>
        <taxon>Uroviricota</taxon>
        <taxon>Caudoviricetes</taxon>
    </lineage>
</organism>
<protein>
    <submittedName>
        <fullName evidence="1">Uncharacterized protein</fullName>
    </submittedName>
</protein>
<name>A0A8S5PCC1_9CAUD</name>
<evidence type="ECO:0000313" key="1">
    <source>
        <dbReference type="EMBL" id="DAE04083.1"/>
    </source>
</evidence>
<dbReference type="EMBL" id="BK015383">
    <property type="protein sequence ID" value="DAE04083.1"/>
    <property type="molecule type" value="Genomic_DNA"/>
</dbReference>
<accession>A0A8S5PCC1</accession>
<reference evidence="1" key="1">
    <citation type="journal article" date="2021" name="Proc. Natl. Acad. Sci. U.S.A.">
        <title>A Catalog of Tens of Thousands of Viruses from Human Metagenomes Reveals Hidden Associations with Chronic Diseases.</title>
        <authorList>
            <person name="Tisza M.J."/>
            <person name="Buck C.B."/>
        </authorList>
    </citation>
    <scope>NUCLEOTIDE SEQUENCE</scope>
    <source>
        <strain evidence="1">CtGBP5</strain>
    </source>
</reference>
<sequence length="29" mass="3602">MIRPVLMLSTQKNWLNAILRYGQKMRKRR</sequence>
<proteinExistence type="predicted"/>